<feature type="transmembrane region" description="Helical" evidence="1">
    <location>
        <begin position="35"/>
        <end position="56"/>
    </location>
</feature>
<evidence type="ECO:0000313" key="5">
    <source>
        <dbReference type="EMBL" id="ACZ37466.1"/>
    </source>
</evidence>
<dbReference type="Gene3D" id="3.30.70.270">
    <property type="match status" value="1"/>
</dbReference>
<feature type="transmembrane region" description="Helical" evidence="1">
    <location>
        <begin position="238"/>
        <end position="258"/>
    </location>
</feature>
<proteinExistence type="predicted"/>
<dbReference type="InterPro" id="IPR000700">
    <property type="entry name" value="PAS-assoc_C"/>
</dbReference>
<dbReference type="NCBIfam" id="TIGR00254">
    <property type="entry name" value="GGDEF"/>
    <property type="match status" value="1"/>
</dbReference>
<name>D1C5F0_SPHTD</name>
<dbReference type="SMART" id="SM00267">
    <property type="entry name" value="GGDEF"/>
    <property type="match status" value="1"/>
</dbReference>
<dbReference type="InterPro" id="IPR043128">
    <property type="entry name" value="Rev_trsase/Diguanyl_cyclase"/>
</dbReference>
<dbReference type="eggNOG" id="COG2199">
    <property type="taxonomic scope" value="Bacteria"/>
</dbReference>
<dbReference type="InterPro" id="IPR000160">
    <property type="entry name" value="GGDEF_dom"/>
</dbReference>
<dbReference type="PANTHER" id="PTHR44757:SF2">
    <property type="entry name" value="BIOFILM ARCHITECTURE MAINTENANCE PROTEIN MBAA"/>
    <property type="match status" value="1"/>
</dbReference>
<dbReference type="FunFam" id="3.30.70.270:FF:000001">
    <property type="entry name" value="Diguanylate cyclase domain protein"/>
    <property type="match status" value="1"/>
</dbReference>
<keyword evidence="1" id="KW-0472">Membrane</keyword>
<feature type="transmembrane region" description="Helical" evidence="1">
    <location>
        <begin position="264"/>
        <end position="282"/>
    </location>
</feature>
<dbReference type="PANTHER" id="PTHR44757">
    <property type="entry name" value="DIGUANYLATE CYCLASE DGCP"/>
    <property type="match status" value="1"/>
</dbReference>
<dbReference type="CDD" id="cd01949">
    <property type="entry name" value="GGDEF"/>
    <property type="match status" value="1"/>
</dbReference>
<dbReference type="CDD" id="cd00130">
    <property type="entry name" value="PAS"/>
    <property type="match status" value="1"/>
</dbReference>
<dbReference type="InterPro" id="IPR035965">
    <property type="entry name" value="PAS-like_dom_sf"/>
</dbReference>
<dbReference type="Proteomes" id="UP000002027">
    <property type="component" value="Chromosome 1"/>
</dbReference>
<dbReference type="SUPFAM" id="SSF55785">
    <property type="entry name" value="PYP-like sensor domain (PAS domain)"/>
    <property type="match status" value="1"/>
</dbReference>
<feature type="transmembrane region" description="Helical" evidence="1">
    <location>
        <begin position="100"/>
        <end position="119"/>
    </location>
</feature>
<keyword evidence="6" id="KW-1185">Reference proteome</keyword>
<dbReference type="Pfam" id="PF00990">
    <property type="entry name" value="GGDEF"/>
    <property type="match status" value="1"/>
</dbReference>
<dbReference type="PROSITE" id="PS50112">
    <property type="entry name" value="PAS"/>
    <property type="match status" value="1"/>
</dbReference>
<feature type="transmembrane region" description="Helical" evidence="1">
    <location>
        <begin position="168"/>
        <end position="188"/>
    </location>
</feature>
<dbReference type="InterPro" id="IPR029787">
    <property type="entry name" value="Nucleotide_cyclase"/>
</dbReference>
<feature type="transmembrane region" description="Helical" evidence="1">
    <location>
        <begin position="6"/>
        <end position="23"/>
    </location>
</feature>
<evidence type="ECO:0000313" key="6">
    <source>
        <dbReference type="Proteomes" id="UP000002027"/>
    </source>
</evidence>
<reference evidence="6" key="1">
    <citation type="submission" date="2009-11" db="EMBL/GenBank/DDBJ databases">
        <title>The complete chromosome 1 of Sphaerobacter thermophilus DSM 20745.</title>
        <authorList>
            <person name="Lucas S."/>
            <person name="Copeland A."/>
            <person name="Lapidus A."/>
            <person name="Glavina del Rio T."/>
            <person name="Dalin E."/>
            <person name="Tice H."/>
            <person name="Bruce D."/>
            <person name="Goodwin L."/>
            <person name="Pitluck S."/>
            <person name="Kyrpides N."/>
            <person name="Mavromatis K."/>
            <person name="Ivanova N."/>
            <person name="Mikhailova N."/>
            <person name="LaButti K.M."/>
            <person name="Clum A."/>
            <person name="Sun H.I."/>
            <person name="Brettin T."/>
            <person name="Detter J.C."/>
            <person name="Han C."/>
            <person name="Larimer F."/>
            <person name="Land M."/>
            <person name="Hauser L."/>
            <person name="Markowitz V."/>
            <person name="Cheng J.F."/>
            <person name="Hugenholtz P."/>
            <person name="Woyke T."/>
            <person name="Wu D."/>
            <person name="Steenblock K."/>
            <person name="Schneider S."/>
            <person name="Pukall R."/>
            <person name="Goeker M."/>
            <person name="Klenk H.P."/>
            <person name="Eisen J.A."/>
        </authorList>
    </citation>
    <scope>NUCLEOTIDE SEQUENCE [LARGE SCALE GENOMIC DNA]</scope>
    <source>
        <strain evidence="6">ATCC 49802 / DSM 20745 / S 6022</strain>
    </source>
</reference>
<dbReference type="SMART" id="SM00091">
    <property type="entry name" value="PAS"/>
    <property type="match status" value="1"/>
</dbReference>
<feature type="transmembrane region" description="Helical" evidence="1">
    <location>
        <begin position="71"/>
        <end position="88"/>
    </location>
</feature>
<dbReference type="InterPro" id="IPR000014">
    <property type="entry name" value="PAS"/>
</dbReference>
<dbReference type="EMBL" id="CP001823">
    <property type="protein sequence ID" value="ACZ37466.1"/>
    <property type="molecule type" value="Genomic_DNA"/>
</dbReference>
<organism evidence="5 6">
    <name type="scientific">Sphaerobacter thermophilus (strain ATCC 49802 / DSM 20745 / KCCM 41009 / NCIMB 13125 / S 6022)</name>
    <dbReference type="NCBI Taxonomy" id="479434"/>
    <lineage>
        <taxon>Bacteria</taxon>
        <taxon>Pseudomonadati</taxon>
        <taxon>Thermomicrobiota</taxon>
        <taxon>Thermomicrobia</taxon>
        <taxon>Sphaerobacterales</taxon>
        <taxon>Sphaerobacterineae</taxon>
        <taxon>Sphaerobacteraceae</taxon>
        <taxon>Sphaerobacter</taxon>
    </lineage>
</organism>
<feature type="transmembrane region" description="Helical" evidence="1">
    <location>
        <begin position="131"/>
        <end position="156"/>
    </location>
</feature>
<feature type="transmembrane region" description="Helical" evidence="1">
    <location>
        <begin position="200"/>
        <end position="217"/>
    </location>
</feature>
<evidence type="ECO:0000259" key="2">
    <source>
        <dbReference type="PROSITE" id="PS50112"/>
    </source>
</evidence>
<dbReference type="SUPFAM" id="SSF55073">
    <property type="entry name" value="Nucleotide cyclase"/>
    <property type="match status" value="1"/>
</dbReference>
<dbReference type="PROSITE" id="PS50113">
    <property type="entry name" value="PAC"/>
    <property type="match status" value="1"/>
</dbReference>
<protein>
    <submittedName>
        <fullName evidence="5">Diguanylate cyclase with PAS/PAC sensor</fullName>
    </submittedName>
</protein>
<dbReference type="eggNOG" id="COG3852">
    <property type="taxonomic scope" value="Bacteria"/>
</dbReference>
<dbReference type="InterPro" id="IPR013655">
    <property type="entry name" value="PAS_fold_3"/>
</dbReference>
<dbReference type="InParanoid" id="D1C5F0"/>
<dbReference type="HOGENOM" id="CLU_000445_129_3_0"/>
<dbReference type="NCBIfam" id="TIGR00229">
    <property type="entry name" value="sensory_box"/>
    <property type="match status" value="1"/>
</dbReference>
<dbReference type="AlphaFoldDB" id="D1C5F0"/>
<accession>D1C5F0</accession>
<gene>
    <name evidence="5" type="ordered locus">Sthe_0027</name>
</gene>
<dbReference type="InterPro" id="IPR052155">
    <property type="entry name" value="Biofilm_reg_signaling"/>
</dbReference>
<reference evidence="5 6" key="2">
    <citation type="journal article" date="2010" name="Stand. Genomic Sci.">
        <title>Complete genome sequence of Desulfohalobium retbaense type strain (HR(100)).</title>
        <authorList>
            <person name="Spring S."/>
            <person name="Nolan M."/>
            <person name="Lapidus A."/>
            <person name="Glavina Del Rio T."/>
            <person name="Copeland A."/>
            <person name="Tice H."/>
            <person name="Cheng J.F."/>
            <person name="Lucas S."/>
            <person name="Land M."/>
            <person name="Chen F."/>
            <person name="Bruce D."/>
            <person name="Goodwin L."/>
            <person name="Pitluck S."/>
            <person name="Ivanova N."/>
            <person name="Mavromatis K."/>
            <person name="Mikhailova N."/>
            <person name="Pati A."/>
            <person name="Chen A."/>
            <person name="Palaniappan K."/>
            <person name="Hauser L."/>
            <person name="Chang Y.J."/>
            <person name="Jeffries C.D."/>
            <person name="Munk C."/>
            <person name="Kiss H."/>
            <person name="Chain P."/>
            <person name="Han C."/>
            <person name="Brettin T."/>
            <person name="Detter J.C."/>
            <person name="Schuler E."/>
            <person name="Goker M."/>
            <person name="Rohde M."/>
            <person name="Bristow J."/>
            <person name="Eisen J.A."/>
            <person name="Markowitz V."/>
            <person name="Hugenholtz P."/>
            <person name="Kyrpides N.C."/>
            <person name="Klenk H.P."/>
        </authorList>
    </citation>
    <scope>NUCLEOTIDE SEQUENCE [LARGE SCALE GENOMIC DNA]</scope>
    <source>
        <strain evidence="6">ATCC 49802 / DSM 20745 / S 6022</strain>
    </source>
</reference>
<dbReference type="Gene3D" id="3.30.450.20">
    <property type="entry name" value="PAS domain"/>
    <property type="match status" value="1"/>
</dbReference>
<dbReference type="PROSITE" id="PS50887">
    <property type="entry name" value="GGDEF"/>
    <property type="match status" value="1"/>
</dbReference>
<evidence type="ECO:0000259" key="4">
    <source>
        <dbReference type="PROSITE" id="PS50887"/>
    </source>
</evidence>
<feature type="domain" description="PAS" evidence="2">
    <location>
        <begin position="308"/>
        <end position="378"/>
    </location>
</feature>
<feature type="domain" description="GGDEF" evidence="4">
    <location>
        <begin position="465"/>
        <end position="597"/>
    </location>
</feature>
<dbReference type="RefSeq" id="WP_012870515.1">
    <property type="nucleotide sequence ID" value="NC_013523.1"/>
</dbReference>
<evidence type="ECO:0000259" key="3">
    <source>
        <dbReference type="PROSITE" id="PS50113"/>
    </source>
</evidence>
<dbReference type="STRING" id="479434.Sthe_0027"/>
<sequence length="610" mass="66548">MAIGHILFSLISTLPALVLWRLVARVPLAGNERRAWLLLALGMTLNAAADWMWAWYELVAQAAPFPSAADVGYLLSYPPIVAGLLLMPGVSPQRGGRAELWLDALMVVVGGFMVLWYVVLYPTATAENASLLEWVLSVAYPLADVLVLFGAAVALVRLPDARRTTAHILLCVGFIAFLVADTGWSRLWLAGAYNPESWPGIAYVLCYLLVVAAAHVRERVERMPPDVVPRPGTRGWRWRLSISSAASLLGVGFLLLAGLRQGSLSLAGMLFGVAALLTLVLLRQGLIIRENAALLARTVALAQALRRSERRFRALVQNVSDLIVILGPDGTIRYVSPAAEHLLGYPPDELQGTVVYPLVHPDDLSLLRRELAHILKQPGVVRRVELRARHRDGSWHHLEAAVSNLLTDPDVGGVVAVMRDICERKELEAQLRHQAFHDPLTGLPNRTLFMHRVDLAFAEAERNGRTAALVFIDLDDFKSVNDTFGHEVGDLLLVKVGQRLAATLRDGDIAARLGGDEFAVLFDDVESHADAVAAANRLLAALSQPIRAAGRDFTVTPSIGLAVHNPGISPREMLRRADHAMYHAKARGRGCLEIYTAGLNVAGWKQVAQV</sequence>
<dbReference type="GO" id="GO:0003824">
    <property type="term" value="F:catalytic activity"/>
    <property type="evidence" value="ECO:0007669"/>
    <property type="project" value="UniProtKB-ARBA"/>
</dbReference>
<dbReference type="OrthoDB" id="9805474at2"/>
<keyword evidence="1" id="KW-1133">Transmembrane helix</keyword>
<feature type="domain" description="PAC" evidence="3">
    <location>
        <begin position="382"/>
        <end position="433"/>
    </location>
</feature>
<evidence type="ECO:0000256" key="1">
    <source>
        <dbReference type="SAM" id="Phobius"/>
    </source>
</evidence>
<dbReference type="KEGG" id="sti:Sthe_0027"/>
<keyword evidence="1" id="KW-0812">Transmembrane</keyword>
<dbReference type="Pfam" id="PF08447">
    <property type="entry name" value="PAS_3"/>
    <property type="match status" value="1"/>
</dbReference>